<dbReference type="InterPro" id="IPR000160">
    <property type="entry name" value="GGDEF_dom"/>
</dbReference>
<proteinExistence type="predicted"/>
<feature type="domain" description="GGDEF" evidence="5">
    <location>
        <begin position="324"/>
        <end position="452"/>
    </location>
</feature>
<keyword evidence="4" id="KW-0472">Membrane</keyword>
<dbReference type="PROSITE" id="PS50887">
    <property type="entry name" value="GGDEF"/>
    <property type="match status" value="1"/>
</dbReference>
<evidence type="ECO:0000256" key="2">
    <source>
        <dbReference type="ARBA" id="ARBA00012528"/>
    </source>
</evidence>
<dbReference type="InterPro" id="IPR050469">
    <property type="entry name" value="Diguanylate_Cyclase"/>
</dbReference>
<evidence type="ECO:0000256" key="1">
    <source>
        <dbReference type="ARBA" id="ARBA00001946"/>
    </source>
</evidence>
<dbReference type="CDD" id="cd01949">
    <property type="entry name" value="GGDEF"/>
    <property type="match status" value="1"/>
</dbReference>
<gene>
    <name evidence="6" type="ORF">VFSR5_A0340</name>
</gene>
<comment type="catalytic activity">
    <reaction evidence="3">
        <text>2 GTP = 3',3'-c-di-GMP + 2 diphosphate</text>
        <dbReference type="Rhea" id="RHEA:24898"/>
        <dbReference type="ChEBI" id="CHEBI:33019"/>
        <dbReference type="ChEBI" id="CHEBI:37565"/>
        <dbReference type="ChEBI" id="CHEBI:58805"/>
        <dbReference type="EC" id="2.7.7.65"/>
    </reaction>
</comment>
<evidence type="ECO:0000256" key="3">
    <source>
        <dbReference type="ARBA" id="ARBA00034247"/>
    </source>
</evidence>
<feature type="transmembrane region" description="Helical" evidence="4">
    <location>
        <begin position="239"/>
        <end position="258"/>
    </location>
</feature>
<evidence type="ECO:0000256" key="4">
    <source>
        <dbReference type="SAM" id="Phobius"/>
    </source>
</evidence>
<protein>
    <recommendedName>
        <fullName evidence="2">diguanylate cyclase</fullName>
        <ecNumber evidence="2">2.7.7.65</ecNumber>
    </recommendedName>
</protein>
<organism evidence="6 7">
    <name type="scientific">Aliivibrio fischeri SR5</name>
    <dbReference type="NCBI Taxonomy" id="1088719"/>
    <lineage>
        <taxon>Bacteria</taxon>
        <taxon>Pseudomonadati</taxon>
        <taxon>Pseudomonadota</taxon>
        <taxon>Gammaproteobacteria</taxon>
        <taxon>Vibrionales</taxon>
        <taxon>Vibrionaceae</taxon>
        <taxon>Aliivibrio</taxon>
    </lineage>
</organism>
<dbReference type="Gene3D" id="3.30.70.270">
    <property type="match status" value="1"/>
</dbReference>
<dbReference type="GO" id="GO:0016301">
    <property type="term" value="F:kinase activity"/>
    <property type="evidence" value="ECO:0007669"/>
    <property type="project" value="UniProtKB-KW"/>
</dbReference>
<keyword evidence="6" id="KW-0808">Transferase</keyword>
<keyword evidence="4" id="KW-1133">Transmembrane helix</keyword>
<accession>A0AAV3EQ02</accession>
<evidence type="ECO:0000259" key="5">
    <source>
        <dbReference type="PROSITE" id="PS50887"/>
    </source>
</evidence>
<dbReference type="FunFam" id="3.30.70.270:FF:000001">
    <property type="entry name" value="Diguanylate cyclase domain protein"/>
    <property type="match status" value="1"/>
</dbReference>
<keyword evidence="4" id="KW-0812">Transmembrane</keyword>
<dbReference type="EMBL" id="AHIH01000010">
    <property type="protein sequence ID" value="EHN69041.1"/>
    <property type="molecule type" value="Genomic_DNA"/>
</dbReference>
<name>A0AAV3EQ02_ALIFS</name>
<evidence type="ECO:0000313" key="7">
    <source>
        <dbReference type="Proteomes" id="UP000004521"/>
    </source>
</evidence>
<keyword evidence="6" id="KW-0418">Kinase</keyword>
<dbReference type="NCBIfam" id="TIGR00254">
    <property type="entry name" value="GGDEF"/>
    <property type="match status" value="1"/>
</dbReference>
<dbReference type="SMART" id="SM00267">
    <property type="entry name" value="GGDEF"/>
    <property type="match status" value="1"/>
</dbReference>
<dbReference type="SUPFAM" id="SSF55073">
    <property type="entry name" value="Nucleotide cyclase"/>
    <property type="match status" value="1"/>
</dbReference>
<sequence length="457" mass="53430">MNELYVFVVCKFKMINVKLFGLEKFFLFVVLFFGVLASIIYYHIYSISILEKSIHINYQKVVDVTKRFHGYYINSDTIPLKKGVHDNDGIGVIVNKLGNVKVLSPAINQLYKSLSEVIESKYIWTVAVIDKLHHENTENSYFRPLRDGYLRFNNKSLHDSNILESIVNLESLKISYKSFHHDDVRITEIYKEQWTGEEIYSVIYPIYLDTKLTSVIIVDIKRGWNSLLIENFNQKRWTYFYYGKGANWATFTLALPYTSDKYSPDVSIDIFSILVVSFYISFIVFFAALCGYYFYVKVSIMRSYDHMTGFYRRDFYEPKLKALESASFLMIDIDHFKRVNDTYGHDFGDIVIQQVSYRIKNCIRVNDIAIRWGGEEFIVIFQKIDQDDLMNKAEVIRKVIENKSIDGINITISIGGAKQRDFESVNEVIKRADAALYDSKNTGRNRVTLDKNNYDFN</sequence>
<dbReference type="PANTHER" id="PTHR45138">
    <property type="entry name" value="REGULATORY COMPONENTS OF SENSORY TRANSDUCTION SYSTEM"/>
    <property type="match status" value="1"/>
</dbReference>
<evidence type="ECO:0000313" key="6">
    <source>
        <dbReference type="EMBL" id="EHN69041.1"/>
    </source>
</evidence>
<dbReference type="InterPro" id="IPR043128">
    <property type="entry name" value="Rev_trsase/Diguanyl_cyclase"/>
</dbReference>
<dbReference type="InterPro" id="IPR029787">
    <property type="entry name" value="Nucleotide_cyclase"/>
</dbReference>
<dbReference type="Proteomes" id="UP000004521">
    <property type="component" value="Chromosome II"/>
</dbReference>
<dbReference type="Pfam" id="PF00990">
    <property type="entry name" value="GGDEF"/>
    <property type="match status" value="1"/>
</dbReference>
<feature type="transmembrane region" description="Helical" evidence="4">
    <location>
        <begin position="270"/>
        <end position="295"/>
    </location>
</feature>
<dbReference type="AlphaFoldDB" id="A0AAV3EQ02"/>
<feature type="transmembrane region" description="Helical" evidence="4">
    <location>
        <begin position="25"/>
        <end position="44"/>
    </location>
</feature>
<dbReference type="PANTHER" id="PTHR45138:SF9">
    <property type="entry name" value="DIGUANYLATE CYCLASE DGCM-RELATED"/>
    <property type="match status" value="1"/>
</dbReference>
<dbReference type="GO" id="GO:0052621">
    <property type="term" value="F:diguanylate cyclase activity"/>
    <property type="evidence" value="ECO:0007669"/>
    <property type="project" value="UniProtKB-EC"/>
</dbReference>
<dbReference type="EC" id="2.7.7.65" evidence="2"/>
<reference evidence="6 7" key="1">
    <citation type="journal article" date="2012" name="J. Bacteriol.">
        <title>Draft Genome Sequence of Vibrio fischeri SR5, a Strain Isolated from the Light Organ of the Mediterranean Squid Sepiola robusta.</title>
        <authorList>
            <person name="Gyllborg M.C."/>
            <person name="Sahl J.W."/>
            <person name="Cronin D.C.III."/>
            <person name="Rasko D.A."/>
            <person name="Mandel M.J."/>
        </authorList>
    </citation>
    <scope>NUCLEOTIDE SEQUENCE [LARGE SCALE GENOMIC DNA]</scope>
    <source>
        <strain evidence="6 7">SR5</strain>
    </source>
</reference>
<comment type="cofactor">
    <cofactor evidence="1">
        <name>Mg(2+)</name>
        <dbReference type="ChEBI" id="CHEBI:18420"/>
    </cofactor>
</comment>
<comment type="caution">
    <text evidence="6">The sequence shown here is derived from an EMBL/GenBank/DDBJ whole genome shotgun (WGS) entry which is preliminary data.</text>
</comment>